<dbReference type="RefSeq" id="WP_207338479.1">
    <property type="nucleotide sequence ID" value="NZ_JAFMYU010000032.1"/>
</dbReference>
<dbReference type="EMBL" id="JAFMYU010000032">
    <property type="protein sequence ID" value="MBO0934515.1"/>
    <property type="molecule type" value="Genomic_DNA"/>
</dbReference>
<evidence type="ECO:0000313" key="7">
    <source>
        <dbReference type="Proteomes" id="UP000664795"/>
    </source>
</evidence>
<dbReference type="GO" id="GO:0045892">
    <property type="term" value="P:negative regulation of DNA-templated transcription"/>
    <property type="evidence" value="ECO:0007669"/>
    <property type="project" value="TreeGrafter"/>
</dbReference>
<evidence type="ECO:0000313" key="6">
    <source>
        <dbReference type="EMBL" id="MBO0934515.1"/>
    </source>
</evidence>
<feature type="domain" description="IclR-ED" evidence="5">
    <location>
        <begin position="79"/>
        <end position="260"/>
    </location>
</feature>
<dbReference type="InterPro" id="IPR014757">
    <property type="entry name" value="Tscrpt_reg_IclR_C"/>
</dbReference>
<keyword evidence="2" id="KW-0238">DNA-binding</keyword>
<evidence type="ECO:0000256" key="3">
    <source>
        <dbReference type="ARBA" id="ARBA00023163"/>
    </source>
</evidence>
<dbReference type="SUPFAM" id="SSF46785">
    <property type="entry name" value="Winged helix' DNA-binding domain"/>
    <property type="match status" value="1"/>
</dbReference>
<dbReference type="InterPro" id="IPR036388">
    <property type="entry name" value="WH-like_DNA-bd_sf"/>
</dbReference>
<evidence type="ECO:0000259" key="5">
    <source>
        <dbReference type="PROSITE" id="PS51078"/>
    </source>
</evidence>
<dbReference type="Gene3D" id="3.30.450.40">
    <property type="match status" value="1"/>
</dbReference>
<dbReference type="PANTHER" id="PTHR30136">
    <property type="entry name" value="HELIX-TURN-HELIX TRANSCRIPTIONAL REGULATOR, ICLR FAMILY"/>
    <property type="match status" value="1"/>
</dbReference>
<dbReference type="Proteomes" id="UP000664795">
    <property type="component" value="Unassembled WGS sequence"/>
</dbReference>
<dbReference type="Pfam" id="PF09339">
    <property type="entry name" value="HTH_IclR"/>
    <property type="match status" value="1"/>
</dbReference>
<dbReference type="AlphaFoldDB" id="A0A939GCW1"/>
<dbReference type="Pfam" id="PF01614">
    <property type="entry name" value="IclR_C"/>
    <property type="match status" value="1"/>
</dbReference>
<dbReference type="InterPro" id="IPR029016">
    <property type="entry name" value="GAF-like_dom_sf"/>
</dbReference>
<dbReference type="GO" id="GO:0003700">
    <property type="term" value="F:DNA-binding transcription factor activity"/>
    <property type="evidence" value="ECO:0007669"/>
    <property type="project" value="TreeGrafter"/>
</dbReference>
<accession>A0A939GCW1</accession>
<name>A0A939GCW1_9BACT</name>
<evidence type="ECO:0000256" key="2">
    <source>
        <dbReference type="ARBA" id="ARBA00023125"/>
    </source>
</evidence>
<dbReference type="Gene3D" id="1.10.10.10">
    <property type="entry name" value="Winged helix-like DNA-binding domain superfamily/Winged helix DNA-binding domain"/>
    <property type="match status" value="1"/>
</dbReference>
<comment type="caution">
    <text evidence="6">The sequence shown here is derived from an EMBL/GenBank/DDBJ whole genome shotgun (WGS) entry which is preliminary data.</text>
</comment>
<feature type="domain" description="HTH iclR-type" evidence="4">
    <location>
        <begin position="18"/>
        <end position="78"/>
    </location>
</feature>
<organism evidence="6 7">
    <name type="scientific">Fibrella aquatilis</name>
    <dbReference type="NCBI Taxonomy" id="2817059"/>
    <lineage>
        <taxon>Bacteria</taxon>
        <taxon>Pseudomonadati</taxon>
        <taxon>Bacteroidota</taxon>
        <taxon>Cytophagia</taxon>
        <taxon>Cytophagales</taxon>
        <taxon>Spirosomataceae</taxon>
        <taxon>Fibrella</taxon>
    </lineage>
</organism>
<dbReference type="InterPro" id="IPR050707">
    <property type="entry name" value="HTH_MetabolicPath_Reg"/>
</dbReference>
<dbReference type="SUPFAM" id="SSF55781">
    <property type="entry name" value="GAF domain-like"/>
    <property type="match status" value="1"/>
</dbReference>
<proteinExistence type="predicted"/>
<dbReference type="PROSITE" id="PS51078">
    <property type="entry name" value="ICLR_ED"/>
    <property type="match status" value="1"/>
</dbReference>
<reference evidence="6 7" key="1">
    <citation type="submission" date="2021-03" db="EMBL/GenBank/DDBJ databases">
        <title>Fibrella sp. HMF5036 genome sequencing and assembly.</title>
        <authorList>
            <person name="Kang H."/>
            <person name="Kim H."/>
            <person name="Bae S."/>
            <person name="Joh K."/>
        </authorList>
    </citation>
    <scope>NUCLEOTIDE SEQUENCE [LARGE SCALE GENOMIC DNA]</scope>
    <source>
        <strain evidence="6 7">HMF5036</strain>
    </source>
</reference>
<dbReference type="GO" id="GO:0003677">
    <property type="term" value="F:DNA binding"/>
    <property type="evidence" value="ECO:0007669"/>
    <property type="project" value="UniProtKB-KW"/>
</dbReference>
<evidence type="ECO:0000256" key="1">
    <source>
        <dbReference type="ARBA" id="ARBA00023015"/>
    </source>
</evidence>
<dbReference type="PANTHER" id="PTHR30136:SF7">
    <property type="entry name" value="HTH-TYPE TRANSCRIPTIONAL REGULATOR KDGR-RELATED"/>
    <property type="match status" value="1"/>
</dbReference>
<dbReference type="SMART" id="SM00346">
    <property type="entry name" value="HTH_ICLR"/>
    <property type="match status" value="1"/>
</dbReference>
<keyword evidence="1" id="KW-0805">Transcription regulation</keyword>
<gene>
    <name evidence="6" type="ORF">J2I48_26125</name>
</gene>
<sequence length="262" mass="28479">MKANGTDETADKTNGYSAPALDKGLDILEALCQSENGLTQQEIAAQLGRNLGEIYRMLTCLVRRDYVANYGNTYTITTKLFQLSHVHPPTYRLLTEALPVMEALSREISFPCDLRVYNKGVQTVIASIQPPDGLGFMTRVGSEIAVAPSASGLVLVAFQDPIIRELRINESLPNPSDADLSRFRTALTEVTLTGFASIQSNQYAGLHAISFPILDMNRNAVAALTVPMLARIDGTPQATLAEVEEKLRQRAAGLSSRIALGR</sequence>
<keyword evidence="3" id="KW-0804">Transcription</keyword>
<keyword evidence="7" id="KW-1185">Reference proteome</keyword>
<protein>
    <submittedName>
        <fullName evidence="6">Helix-turn-helix domain-containing protein</fullName>
    </submittedName>
</protein>
<evidence type="ECO:0000259" key="4">
    <source>
        <dbReference type="PROSITE" id="PS51077"/>
    </source>
</evidence>
<dbReference type="InterPro" id="IPR005471">
    <property type="entry name" value="Tscrpt_reg_IclR_N"/>
</dbReference>
<dbReference type="InterPro" id="IPR036390">
    <property type="entry name" value="WH_DNA-bd_sf"/>
</dbReference>
<dbReference type="PROSITE" id="PS51077">
    <property type="entry name" value="HTH_ICLR"/>
    <property type="match status" value="1"/>
</dbReference>